<reference evidence="3 6" key="1">
    <citation type="submission" date="2016-08" db="EMBL/GenBank/DDBJ databases">
        <title>Candidatus Dactylopiibacterium carminicum genome sequence.</title>
        <authorList>
            <person name="Ramirez-Puebla S.T."/>
            <person name="Ormeno-Orrillo E."/>
            <person name="Vera-Ponce De Leon A."/>
            <person name="Luis L."/>
            <person name="Sanchez-Flores A."/>
            <person name="Monica R."/>
            <person name="Martinez-Romero E."/>
        </authorList>
    </citation>
    <scope>NUCLEOTIDE SEQUENCE [LARGE SCALE GENOMIC DNA]</scope>
    <source>
        <strain evidence="3">END1</strain>
    </source>
</reference>
<protein>
    <submittedName>
        <fullName evidence="4">N-carbamoyl-D-amino-acid hydrolase</fullName>
    </submittedName>
</protein>
<evidence type="ECO:0000313" key="4">
    <source>
        <dbReference type="EMBL" id="PAS91569.1"/>
    </source>
</evidence>
<dbReference type="AlphaFoldDB" id="A0A272EN99"/>
<dbReference type="PANTHER" id="PTHR43674:SF12">
    <property type="entry name" value="NITRILASE C965.09-RELATED"/>
    <property type="match status" value="1"/>
</dbReference>
<gene>
    <name evidence="3" type="ORF">BGI27_15705</name>
    <name evidence="4" type="ORF">CGU29_15750</name>
</gene>
<dbReference type="RefSeq" id="WP_095525779.1">
    <property type="nucleotide sequence ID" value="NZ_MDUX01000071.1"/>
</dbReference>
<reference evidence="4 5" key="2">
    <citation type="submission" date="2017-07" db="EMBL/GenBank/DDBJ databases">
        <title>Candidatus Dactylopiibacterium carminicum, a nitrogen-fixing symbiont of the cochineal insect Dactylopius coccus and Dactylopius opuntiae (Hemiptera: Coccoidea: Dactylopiidae).</title>
        <authorList>
            <person name="Vera A."/>
        </authorList>
    </citation>
    <scope>NUCLEOTIDE SEQUENCE [LARGE SCALE GENOMIC DNA]</scope>
    <source>
        <strain evidence="4 5">NFDCM</strain>
    </source>
</reference>
<dbReference type="GO" id="GO:0016811">
    <property type="term" value="F:hydrolase activity, acting on carbon-nitrogen (but not peptide) bonds, in linear amides"/>
    <property type="evidence" value="ECO:0007669"/>
    <property type="project" value="TreeGrafter"/>
</dbReference>
<dbReference type="PANTHER" id="PTHR43674">
    <property type="entry name" value="NITRILASE C965.09-RELATED"/>
    <property type="match status" value="1"/>
</dbReference>
<dbReference type="PROSITE" id="PS50263">
    <property type="entry name" value="CN_HYDROLASE"/>
    <property type="match status" value="1"/>
</dbReference>
<accession>A0A272EN99</accession>
<dbReference type="InterPro" id="IPR003010">
    <property type="entry name" value="C-N_Hydrolase"/>
</dbReference>
<proteinExistence type="predicted"/>
<dbReference type="OrthoDB" id="9803803at2"/>
<evidence type="ECO:0000313" key="3">
    <source>
        <dbReference type="EMBL" id="KAF7597996.1"/>
    </source>
</evidence>
<keyword evidence="6" id="KW-1185">Reference proteome</keyword>
<evidence type="ECO:0000256" key="1">
    <source>
        <dbReference type="ARBA" id="ARBA00022801"/>
    </source>
</evidence>
<feature type="domain" description="CN hydrolase" evidence="2">
    <location>
        <begin position="5"/>
        <end position="275"/>
    </location>
</feature>
<dbReference type="InterPro" id="IPR036526">
    <property type="entry name" value="C-N_Hydrolase_sf"/>
</dbReference>
<dbReference type="Proteomes" id="UP000623509">
    <property type="component" value="Unassembled WGS sequence"/>
</dbReference>
<dbReference type="InterPro" id="IPR050345">
    <property type="entry name" value="Aliph_Amidase/BUP"/>
</dbReference>
<dbReference type="EMBL" id="NMRN01000074">
    <property type="protein sequence ID" value="PAS91569.1"/>
    <property type="molecule type" value="Genomic_DNA"/>
</dbReference>
<dbReference type="EMBL" id="MDUX01000071">
    <property type="protein sequence ID" value="KAF7597996.1"/>
    <property type="molecule type" value="Genomic_DNA"/>
</dbReference>
<comment type="caution">
    <text evidence="4">The sequence shown here is derived from an EMBL/GenBank/DDBJ whole genome shotgun (WGS) entry which is preliminary data.</text>
</comment>
<dbReference type="SUPFAM" id="SSF56317">
    <property type="entry name" value="Carbon-nitrogen hydrolase"/>
    <property type="match status" value="1"/>
</dbReference>
<evidence type="ECO:0000259" key="2">
    <source>
        <dbReference type="PROSITE" id="PS50263"/>
    </source>
</evidence>
<organism evidence="4 5">
    <name type="scientific">Candidatus Dactylopiibacterium carminicum</name>
    <dbReference type="NCBI Taxonomy" id="857335"/>
    <lineage>
        <taxon>Bacteria</taxon>
        <taxon>Pseudomonadati</taxon>
        <taxon>Pseudomonadota</taxon>
        <taxon>Betaproteobacteria</taxon>
        <taxon>Rhodocyclales</taxon>
        <taxon>Rhodocyclaceae</taxon>
        <taxon>Candidatus Dactylopiibacterium</taxon>
    </lineage>
</organism>
<evidence type="ECO:0000313" key="5">
    <source>
        <dbReference type="Proteomes" id="UP000216107"/>
    </source>
</evidence>
<keyword evidence="1 4" id="KW-0378">Hydrolase</keyword>
<dbReference type="CDD" id="cd07569">
    <property type="entry name" value="DCase"/>
    <property type="match status" value="1"/>
</dbReference>
<evidence type="ECO:0000313" key="6">
    <source>
        <dbReference type="Proteomes" id="UP000623509"/>
    </source>
</evidence>
<dbReference type="Pfam" id="PF00795">
    <property type="entry name" value="CN_hydrolase"/>
    <property type="match status" value="1"/>
</dbReference>
<dbReference type="Gene3D" id="3.60.110.10">
    <property type="entry name" value="Carbon-nitrogen hydrolase"/>
    <property type="match status" value="1"/>
</dbReference>
<name>A0A272EN99_9RHOO</name>
<dbReference type="Proteomes" id="UP000216107">
    <property type="component" value="Unassembled WGS sequence"/>
</dbReference>
<sequence length="321" mass="36311">MSRYLNIAMGQLGPVQRSDSRRQVVARLCDMMREAHALGAQLIVYPELALTTFFPRWFLADDADIDSFFEREMPGPETRPLFELAHALGVGFYLGYAELAQEQGRWMRYNTAILVDQHAKIVGRYRKVHLPGHAEHEPWRRFQHLEKRYFTPGSRFDVYQAFGGIVGMALCNDRRWAETYRVMGLQGVELVMIGYNTPVHNAPAPQHDDLSLFHNQLSMQAGAYQNGTWVVGVAKAGLEEGVDSIGGSCIIAPSGEVRACCITKDDEVVVARCDLDFCAIYKQTTFNFDRHRRPEAYDMIVRRKGVALAADGSPWHEPEEA</sequence>